<keyword evidence="2" id="KW-1185">Reference proteome</keyword>
<protein>
    <submittedName>
        <fullName evidence="1">Uncharacterized protein</fullName>
    </submittedName>
</protein>
<accession>A0ACB5R4B9</accession>
<sequence length="772" mass="82812">MHSPELLLKNLNGALRELLGATAALNDTRIDDELRPAAQRLLLAEVLGNTTILAVCGSQGAGKTTLVATLYEEYGAHEWLKPNQGRGERLPVLILEEPGREKAQGYVRQFARRGVNHTSVILEDAEVSVDAFNDACCGRNPAALLPVLKVPTCYFAHSNQALMLLPGYEAQTGENRQWQELMRQGLIGASGCLIVTDMNRSATHQNQEINGDSRQIDKAASPVVIVTRTEGFAGDEARLRSTRETVGAVFGIDESRGDHPVICAGVGDPAYVRQWRPQVGGALRRLAASAPQHRNAQLAHLEQVLRRELANALSRLRSRAQPFMSQYGGADDNGQAMVARIIEVFDDSRASLREDFRQGIVDALASRHGGARKELDALLTDHHEGMWNKAKGVFDKETESRNKLEAHLRMAWAAGGPVLDTFANVAGALVRRDLQDASLLPHSDAPALSHPETKHDASSAQASNDHEDEARFADVEGHAHATADGDALRRIGYLDANNAPVAWSKPDAATLHNLHLIFGNCGALTTTDDPHSNVALEDAIRLLPVLGLEYARVASLLPAIVGVMERGGGVLPQADLSESVARMQNDFVAFRNSAGQILKGLTFIMAIDFFADGKIDTIPAIINALTASAGAGAASAGTGAGAASAGAGAGAAASAVGAAVAGVVTVGVLFKLALDEVRRHDRLVSAFAHDALQGIRDQHVQHFVSHFDRLMAGLRARLKLSLQRRYGLNQRLMEQDRLSKALADVRMYQRDLLEEIARSGLAVDVFHGAAAA</sequence>
<comment type="caution">
    <text evidence="1">The sequence shown here is derived from an EMBL/GenBank/DDBJ whole genome shotgun (WGS) entry which is preliminary data.</text>
</comment>
<reference evidence="1" key="1">
    <citation type="submission" date="2021-09" db="EMBL/GenBank/DDBJ databases">
        <title>Isolation and characterization of 3-chlorobenzoate degrading bacteria from soils in Shizuoka.</title>
        <authorList>
            <person name="Ifat A."/>
            <person name="Ogawa N."/>
            <person name="Kimbara K."/>
            <person name="Moriuchi R."/>
            <person name="Dohra H."/>
            <person name="Shintani M."/>
        </authorList>
    </citation>
    <scope>NUCLEOTIDE SEQUENCE</scope>
    <source>
        <strain evidence="1">19CS2-2</strain>
    </source>
</reference>
<name>A0ACB5R4B9_9BURK</name>
<organism evidence="1 2">
    <name type="scientific">Caballeronia novacaledonica</name>
    <dbReference type="NCBI Taxonomy" id="1544861"/>
    <lineage>
        <taxon>Bacteria</taxon>
        <taxon>Pseudomonadati</taxon>
        <taxon>Pseudomonadota</taxon>
        <taxon>Betaproteobacteria</taxon>
        <taxon>Burkholderiales</taxon>
        <taxon>Burkholderiaceae</taxon>
        <taxon>Caballeronia</taxon>
    </lineage>
</organism>
<evidence type="ECO:0000313" key="2">
    <source>
        <dbReference type="Proteomes" id="UP001055013"/>
    </source>
</evidence>
<proteinExistence type="predicted"/>
<evidence type="ECO:0000313" key="1">
    <source>
        <dbReference type="EMBL" id="GJH21787.1"/>
    </source>
</evidence>
<gene>
    <name evidence="1" type="ORF">CBA19CS22_34615</name>
</gene>
<dbReference type="EMBL" id="BPUR01000031">
    <property type="protein sequence ID" value="GJH21787.1"/>
    <property type="molecule type" value="Genomic_DNA"/>
</dbReference>
<dbReference type="Proteomes" id="UP001055013">
    <property type="component" value="Unassembled WGS sequence"/>
</dbReference>